<proteinExistence type="predicted"/>
<dbReference type="Proteomes" id="UP000308600">
    <property type="component" value="Unassembled WGS sequence"/>
</dbReference>
<organism evidence="1 2">
    <name type="scientific">Pluteus cervinus</name>
    <dbReference type="NCBI Taxonomy" id="181527"/>
    <lineage>
        <taxon>Eukaryota</taxon>
        <taxon>Fungi</taxon>
        <taxon>Dikarya</taxon>
        <taxon>Basidiomycota</taxon>
        <taxon>Agaricomycotina</taxon>
        <taxon>Agaricomycetes</taxon>
        <taxon>Agaricomycetidae</taxon>
        <taxon>Agaricales</taxon>
        <taxon>Pluteineae</taxon>
        <taxon>Pluteaceae</taxon>
        <taxon>Pluteus</taxon>
    </lineage>
</organism>
<name>A0ACD3A5B2_9AGAR</name>
<reference evidence="1 2" key="1">
    <citation type="journal article" date="2019" name="Nat. Ecol. Evol.">
        <title>Megaphylogeny resolves global patterns of mushroom evolution.</title>
        <authorList>
            <person name="Varga T."/>
            <person name="Krizsan K."/>
            <person name="Foldi C."/>
            <person name="Dima B."/>
            <person name="Sanchez-Garcia M."/>
            <person name="Sanchez-Ramirez S."/>
            <person name="Szollosi G.J."/>
            <person name="Szarkandi J.G."/>
            <person name="Papp V."/>
            <person name="Albert L."/>
            <person name="Andreopoulos W."/>
            <person name="Angelini C."/>
            <person name="Antonin V."/>
            <person name="Barry K.W."/>
            <person name="Bougher N.L."/>
            <person name="Buchanan P."/>
            <person name="Buyck B."/>
            <person name="Bense V."/>
            <person name="Catcheside P."/>
            <person name="Chovatia M."/>
            <person name="Cooper J."/>
            <person name="Damon W."/>
            <person name="Desjardin D."/>
            <person name="Finy P."/>
            <person name="Geml J."/>
            <person name="Haridas S."/>
            <person name="Hughes K."/>
            <person name="Justo A."/>
            <person name="Karasinski D."/>
            <person name="Kautmanova I."/>
            <person name="Kiss B."/>
            <person name="Kocsube S."/>
            <person name="Kotiranta H."/>
            <person name="LaButti K.M."/>
            <person name="Lechner B.E."/>
            <person name="Liimatainen K."/>
            <person name="Lipzen A."/>
            <person name="Lukacs Z."/>
            <person name="Mihaltcheva S."/>
            <person name="Morgado L.N."/>
            <person name="Niskanen T."/>
            <person name="Noordeloos M.E."/>
            <person name="Ohm R.A."/>
            <person name="Ortiz-Santana B."/>
            <person name="Ovrebo C."/>
            <person name="Racz N."/>
            <person name="Riley R."/>
            <person name="Savchenko A."/>
            <person name="Shiryaev A."/>
            <person name="Soop K."/>
            <person name="Spirin V."/>
            <person name="Szebenyi C."/>
            <person name="Tomsovsky M."/>
            <person name="Tulloss R.E."/>
            <person name="Uehling J."/>
            <person name="Grigoriev I.V."/>
            <person name="Vagvolgyi C."/>
            <person name="Papp T."/>
            <person name="Martin F.M."/>
            <person name="Miettinen O."/>
            <person name="Hibbett D.S."/>
            <person name="Nagy L.G."/>
        </authorList>
    </citation>
    <scope>NUCLEOTIDE SEQUENCE [LARGE SCALE GENOMIC DNA]</scope>
    <source>
        <strain evidence="1 2">NL-1719</strain>
    </source>
</reference>
<protein>
    <submittedName>
        <fullName evidence="1">Uncharacterized protein</fullName>
    </submittedName>
</protein>
<feature type="non-terminal residue" evidence="1">
    <location>
        <position position="116"/>
    </location>
</feature>
<evidence type="ECO:0000313" key="2">
    <source>
        <dbReference type="Proteomes" id="UP000308600"/>
    </source>
</evidence>
<feature type="non-terminal residue" evidence="1">
    <location>
        <position position="1"/>
    </location>
</feature>
<sequence length="116" mass="13494">INAEIAALKERIRALRTERNRLAPISRCPPDVLMRIFSWVQELYLCGAYSLHSNRSWFPGGDNYLKWTIVTHVSQHWRQIALSPNSQSLWNVIPLGRLEYATESFNRLGSRPIFLI</sequence>
<evidence type="ECO:0000313" key="1">
    <source>
        <dbReference type="EMBL" id="TFK60841.1"/>
    </source>
</evidence>
<dbReference type="EMBL" id="ML208726">
    <property type="protein sequence ID" value="TFK60841.1"/>
    <property type="molecule type" value="Genomic_DNA"/>
</dbReference>
<gene>
    <name evidence="1" type="ORF">BDN72DRAFT_727509</name>
</gene>
<keyword evidence="2" id="KW-1185">Reference proteome</keyword>
<accession>A0ACD3A5B2</accession>